<protein>
    <submittedName>
        <fullName evidence="1">Uncharacterized protein</fullName>
    </submittedName>
</protein>
<evidence type="ECO:0000313" key="1">
    <source>
        <dbReference type="EMBL" id="KHN96275.1"/>
    </source>
</evidence>
<dbReference type="EMBL" id="AZHE01000016">
    <property type="protein sequence ID" value="KHN96275.1"/>
    <property type="molecule type" value="Genomic_DNA"/>
</dbReference>
<dbReference type="Proteomes" id="UP000030816">
    <property type="component" value="Unassembled WGS sequence"/>
</dbReference>
<gene>
    <name evidence="1" type="ORF">MAM_05861</name>
</gene>
<reference evidence="1 2" key="1">
    <citation type="journal article" date="2014" name="Proc. Natl. Acad. Sci. U.S.A.">
        <title>Trajectory and genomic determinants of fungal-pathogen speciation and host adaptation.</title>
        <authorList>
            <person name="Hu X."/>
            <person name="Xiao G."/>
            <person name="Zheng P."/>
            <person name="Shang Y."/>
            <person name="Su Y."/>
            <person name="Zhang X."/>
            <person name="Liu X."/>
            <person name="Zhan S."/>
            <person name="St Leger R.J."/>
            <person name="Wang C."/>
        </authorList>
    </citation>
    <scope>NUCLEOTIDE SEQUENCE [LARGE SCALE GENOMIC DNA]</scope>
    <source>
        <strain evidence="1 2">ARSEF 1941</strain>
    </source>
</reference>
<comment type="caution">
    <text evidence="1">The sequence shown here is derived from an EMBL/GenBank/DDBJ whole genome shotgun (WGS) entry which is preliminary data.</text>
</comment>
<accession>A0A0B2WTN4</accession>
<organism evidence="1 2">
    <name type="scientific">Metarhizium album (strain ARSEF 1941)</name>
    <dbReference type="NCBI Taxonomy" id="1081103"/>
    <lineage>
        <taxon>Eukaryota</taxon>
        <taxon>Fungi</taxon>
        <taxon>Dikarya</taxon>
        <taxon>Ascomycota</taxon>
        <taxon>Pezizomycotina</taxon>
        <taxon>Sordariomycetes</taxon>
        <taxon>Hypocreomycetidae</taxon>
        <taxon>Hypocreales</taxon>
        <taxon>Clavicipitaceae</taxon>
        <taxon>Metarhizium</taxon>
    </lineage>
</organism>
<proteinExistence type="predicted"/>
<dbReference type="RefSeq" id="XP_040677341.1">
    <property type="nucleotide sequence ID" value="XM_040824659.1"/>
</dbReference>
<name>A0A0B2WTN4_METAS</name>
<dbReference type="AlphaFoldDB" id="A0A0B2WTN4"/>
<sequence length="67" mass="7364">MSFYPPSRQPSPNFGANIAKAVEIEMLLLAATLAATLPEINHLVSMQVHELVPTPSHYVHNRFGTHA</sequence>
<evidence type="ECO:0000313" key="2">
    <source>
        <dbReference type="Proteomes" id="UP000030816"/>
    </source>
</evidence>
<keyword evidence="2" id="KW-1185">Reference proteome</keyword>
<dbReference type="GeneID" id="63740316"/>
<dbReference type="HOGENOM" id="CLU_2812941_0_0_1"/>